<keyword evidence="4" id="KW-1185">Reference proteome</keyword>
<gene>
    <name evidence="3" type="ORF">RF11_04163</name>
</gene>
<dbReference type="AlphaFoldDB" id="A0A0C2MID3"/>
<dbReference type="EMBL" id="JWZT01003426">
    <property type="protein sequence ID" value="KII66861.1"/>
    <property type="molecule type" value="Genomic_DNA"/>
</dbReference>
<name>A0A0C2MID3_THEKT</name>
<reference evidence="3 4" key="1">
    <citation type="journal article" date="2014" name="Genome Biol. Evol.">
        <title>The genome of the myxosporean Thelohanellus kitauei shows adaptations to nutrient acquisition within its fish host.</title>
        <authorList>
            <person name="Yang Y."/>
            <person name="Xiong J."/>
            <person name="Zhou Z."/>
            <person name="Huo F."/>
            <person name="Miao W."/>
            <person name="Ran C."/>
            <person name="Liu Y."/>
            <person name="Zhang J."/>
            <person name="Feng J."/>
            <person name="Wang M."/>
            <person name="Wang M."/>
            <person name="Wang L."/>
            <person name="Yao B."/>
        </authorList>
    </citation>
    <scope>NUCLEOTIDE SEQUENCE [LARGE SCALE GENOMIC DNA]</scope>
    <source>
        <strain evidence="3">Wuqing</strain>
    </source>
</reference>
<evidence type="ECO:0000256" key="1">
    <source>
        <dbReference type="SAM" id="MobiDB-lite"/>
    </source>
</evidence>
<evidence type="ECO:0000256" key="2">
    <source>
        <dbReference type="SAM" id="SignalP"/>
    </source>
</evidence>
<feature type="region of interest" description="Disordered" evidence="1">
    <location>
        <begin position="165"/>
        <end position="201"/>
    </location>
</feature>
<feature type="chain" id="PRO_5002152385" evidence="2">
    <location>
        <begin position="28"/>
        <end position="251"/>
    </location>
</feature>
<evidence type="ECO:0000313" key="3">
    <source>
        <dbReference type="EMBL" id="KII66861.1"/>
    </source>
</evidence>
<feature type="signal peptide" evidence="2">
    <location>
        <begin position="1"/>
        <end position="27"/>
    </location>
</feature>
<organism evidence="3 4">
    <name type="scientific">Thelohanellus kitauei</name>
    <name type="common">Myxosporean</name>
    <dbReference type="NCBI Taxonomy" id="669202"/>
    <lineage>
        <taxon>Eukaryota</taxon>
        <taxon>Metazoa</taxon>
        <taxon>Cnidaria</taxon>
        <taxon>Myxozoa</taxon>
        <taxon>Myxosporea</taxon>
        <taxon>Bivalvulida</taxon>
        <taxon>Platysporina</taxon>
        <taxon>Myxobolidae</taxon>
        <taxon>Thelohanellus</taxon>
    </lineage>
</organism>
<evidence type="ECO:0000313" key="4">
    <source>
        <dbReference type="Proteomes" id="UP000031668"/>
    </source>
</evidence>
<feature type="compositionally biased region" description="Polar residues" evidence="1">
    <location>
        <begin position="172"/>
        <end position="192"/>
    </location>
</feature>
<proteinExistence type="predicted"/>
<keyword evidence="2" id="KW-0732">Signal</keyword>
<dbReference type="Proteomes" id="UP000031668">
    <property type="component" value="Unassembled WGS sequence"/>
</dbReference>
<sequence>MYSAVMVDCKIWISLVLVVMGSKTTFGAQPRYRRRTTQEFSRKLVDQVLDCMVENEVNICKEVVPVMAILSCAIALYPPDFEDTFLDIKEFFLEFENKKNSTTSQRRKILREIDNCLNRSTSSGNYETCRAADIATKVIRNRQTVSPRYLTTRCYIETELEKAKNTHKGSLDNGSNGSEGRPKNQTGSGISDNQRRSEDRTRHLVIVHADFTRVVRRFQALSRRLERMSAHFGKSAKKRVQLKRPKITLKI</sequence>
<comment type="caution">
    <text evidence="3">The sequence shown here is derived from an EMBL/GenBank/DDBJ whole genome shotgun (WGS) entry which is preliminary data.</text>
</comment>
<accession>A0A0C2MID3</accession>
<protein>
    <submittedName>
        <fullName evidence="3">Uncharacterized protein</fullName>
    </submittedName>
</protein>